<evidence type="ECO:0000256" key="1">
    <source>
        <dbReference type="SAM" id="Phobius"/>
    </source>
</evidence>
<dbReference type="Gene3D" id="3.40.630.30">
    <property type="match status" value="1"/>
</dbReference>
<dbReference type="EMBL" id="SJPN01000008">
    <property type="protein sequence ID" value="TWT93795.1"/>
    <property type="molecule type" value="Genomic_DNA"/>
</dbReference>
<protein>
    <recommendedName>
        <fullName evidence="4">N-acetyltransferase domain-containing protein</fullName>
    </recommendedName>
</protein>
<evidence type="ECO:0000313" key="2">
    <source>
        <dbReference type="EMBL" id="TWT93795.1"/>
    </source>
</evidence>
<dbReference type="AlphaFoldDB" id="A0A5C6A352"/>
<keyword evidence="1" id="KW-0812">Transmembrane</keyword>
<dbReference type="RefSeq" id="WP_146522621.1">
    <property type="nucleotide sequence ID" value="NZ_CP151726.1"/>
</dbReference>
<evidence type="ECO:0008006" key="4">
    <source>
        <dbReference type="Google" id="ProtNLM"/>
    </source>
</evidence>
<name>A0A5C6A352_9BACT</name>
<proteinExistence type="predicted"/>
<gene>
    <name evidence="2" type="ORF">Pla52n_56230</name>
</gene>
<dbReference type="OrthoDB" id="262630at2"/>
<dbReference type="SUPFAM" id="SSF55729">
    <property type="entry name" value="Acyl-CoA N-acyltransferases (Nat)"/>
    <property type="match status" value="1"/>
</dbReference>
<dbReference type="InterPro" id="IPR016181">
    <property type="entry name" value="Acyl_CoA_acyltransferase"/>
</dbReference>
<comment type="caution">
    <text evidence="2">The sequence shown here is derived from an EMBL/GenBank/DDBJ whole genome shotgun (WGS) entry which is preliminary data.</text>
</comment>
<feature type="transmembrane region" description="Helical" evidence="1">
    <location>
        <begin position="16"/>
        <end position="34"/>
    </location>
</feature>
<evidence type="ECO:0000313" key="3">
    <source>
        <dbReference type="Proteomes" id="UP000320176"/>
    </source>
</evidence>
<keyword evidence="1" id="KW-0472">Membrane</keyword>
<accession>A0A5C6A352</accession>
<organism evidence="2 3">
    <name type="scientific">Stieleria varia</name>
    <dbReference type="NCBI Taxonomy" id="2528005"/>
    <lineage>
        <taxon>Bacteria</taxon>
        <taxon>Pseudomonadati</taxon>
        <taxon>Planctomycetota</taxon>
        <taxon>Planctomycetia</taxon>
        <taxon>Pirellulales</taxon>
        <taxon>Pirellulaceae</taxon>
        <taxon>Stieleria</taxon>
    </lineage>
</organism>
<reference evidence="2 3" key="1">
    <citation type="submission" date="2019-02" db="EMBL/GenBank/DDBJ databases">
        <title>Deep-cultivation of Planctomycetes and their phenomic and genomic characterization uncovers novel biology.</title>
        <authorList>
            <person name="Wiegand S."/>
            <person name="Jogler M."/>
            <person name="Boedeker C."/>
            <person name="Pinto D."/>
            <person name="Vollmers J."/>
            <person name="Rivas-Marin E."/>
            <person name="Kohn T."/>
            <person name="Peeters S.H."/>
            <person name="Heuer A."/>
            <person name="Rast P."/>
            <person name="Oberbeckmann S."/>
            <person name="Bunk B."/>
            <person name="Jeske O."/>
            <person name="Meyerdierks A."/>
            <person name="Storesund J.E."/>
            <person name="Kallscheuer N."/>
            <person name="Luecker S."/>
            <person name="Lage O.M."/>
            <person name="Pohl T."/>
            <person name="Merkel B.J."/>
            <person name="Hornburger P."/>
            <person name="Mueller R.-W."/>
            <person name="Bruemmer F."/>
            <person name="Labrenz M."/>
            <person name="Spormann A.M."/>
            <person name="Op Den Camp H."/>
            <person name="Overmann J."/>
            <person name="Amann R."/>
            <person name="Jetten M.S.M."/>
            <person name="Mascher T."/>
            <person name="Medema M.H."/>
            <person name="Devos D.P."/>
            <person name="Kaster A.-K."/>
            <person name="Ovreas L."/>
            <person name="Rohde M."/>
            <person name="Galperin M.Y."/>
            <person name="Jogler C."/>
        </authorList>
    </citation>
    <scope>NUCLEOTIDE SEQUENCE [LARGE SCALE GENOMIC DNA]</scope>
    <source>
        <strain evidence="2 3">Pla52n</strain>
    </source>
</reference>
<keyword evidence="1" id="KW-1133">Transmembrane helix</keyword>
<sequence>MSRGISGLISRVRSRGFLFLVGIAFNRVVPPWLFRFQVFRIYRLKPPKSGDVQDEYQSDHVFQIAKADEIDDAARVTASMPPPDAVAWIAKNNSDTIGGLWLASTCFNEPELGLRFQLSDNTRWLYSARVARSHRRRGVYRSLLAAVLNSDSEKQFAAAINPLNLASARAHRSFVDQELGRYAVARFLGMSICLSARGIKPNRRISWRCGFDPIVISIACDER</sequence>
<dbReference type="Proteomes" id="UP000320176">
    <property type="component" value="Unassembled WGS sequence"/>
</dbReference>
<keyword evidence="3" id="KW-1185">Reference proteome</keyword>